<gene>
    <name evidence="4" type="primary">spoIID</name>
    <name evidence="4" type="ORF">GCM10010918_47520</name>
</gene>
<reference evidence="4 5" key="1">
    <citation type="journal article" date="2014" name="Int. J. Syst. Evol. Microbiol.">
        <title>Complete genome sequence of Corynebacterium casei LMG S-19264T (=DSM 44701T), isolated from a smear-ripened cheese.</title>
        <authorList>
            <consortium name="US DOE Joint Genome Institute (JGI-PGF)"/>
            <person name="Walter F."/>
            <person name="Albersmeier A."/>
            <person name="Kalinowski J."/>
            <person name="Ruckert C."/>
        </authorList>
    </citation>
    <scope>NUCLEOTIDE SEQUENCE [LARGE SCALE GENOMIC DNA]</scope>
    <source>
        <strain evidence="4 5">CGMCC 1.15286</strain>
    </source>
</reference>
<dbReference type="EMBL" id="BMHY01000013">
    <property type="protein sequence ID" value="GGG84223.1"/>
    <property type="molecule type" value="Genomic_DNA"/>
</dbReference>
<feature type="domain" description="Sporulation stage II protein D amidase enhancer LytB N-terminal" evidence="3">
    <location>
        <begin position="104"/>
        <end position="213"/>
    </location>
</feature>
<dbReference type="Proteomes" id="UP000600247">
    <property type="component" value="Unassembled WGS sequence"/>
</dbReference>
<dbReference type="GO" id="GO:0030288">
    <property type="term" value="C:outer membrane-bounded periplasmic space"/>
    <property type="evidence" value="ECO:0007669"/>
    <property type="project" value="TreeGrafter"/>
</dbReference>
<feature type="compositionally biased region" description="Basic and acidic residues" evidence="1">
    <location>
        <begin position="70"/>
        <end position="80"/>
    </location>
</feature>
<evidence type="ECO:0000313" key="4">
    <source>
        <dbReference type="EMBL" id="GGG84223.1"/>
    </source>
</evidence>
<proteinExistence type="predicted"/>
<dbReference type="NCBIfam" id="TIGR02870">
    <property type="entry name" value="spore_II_D"/>
    <property type="match status" value="1"/>
</dbReference>
<evidence type="ECO:0000256" key="1">
    <source>
        <dbReference type="SAM" id="MobiDB-lite"/>
    </source>
</evidence>
<dbReference type="RefSeq" id="WP_188892184.1">
    <property type="nucleotide sequence ID" value="NZ_BMHY01000013.1"/>
</dbReference>
<keyword evidence="2" id="KW-1133">Transmembrane helix</keyword>
<organism evidence="4 5">
    <name type="scientific">Paenibacillus radicis</name>
    <name type="common">ex Gao et al. 2016</name>
    <dbReference type="NCBI Taxonomy" id="1737354"/>
    <lineage>
        <taxon>Bacteria</taxon>
        <taxon>Bacillati</taxon>
        <taxon>Bacillota</taxon>
        <taxon>Bacilli</taxon>
        <taxon>Bacillales</taxon>
        <taxon>Paenibacillaceae</taxon>
        <taxon>Paenibacillus</taxon>
    </lineage>
</organism>
<dbReference type="InterPro" id="IPR014225">
    <property type="entry name" value="Spore_II_D_firmicutes"/>
</dbReference>
<comment type="caution">
    <text evidence="4">The sequence shown here is derived from an EMBL/GenBank/DDBJ whole genome shotgun (WGS) entry which is preliminary data.</text>
</comment>
<dbReference type="InterPro" id="IPR013486">
    <property type="entry name" value="SpoIID/LytB"/>
</dbReference>
<dbReference type="AlphaFoldDB" id="A0A917M8K5"/>
<evidence type="ECO:0000256" key="2">
    <source>
        <dbReference type="SAM" id="Phobius"/>
    </source>
</evidence>
<keyword evidence="2" id="KW-0472">Membrane</keyword>
<evidence type="ECO:0000313" key="5">
    <source>
        <dbReference type="Proteomes" id="UP000600247"/>
    </source>
</evidence>
<keyword evidence="2" id="KW-0812">Transmembrane</keyword>
<name>A0A917M8K5_9BACL</name>
<dbReference type="GO" id="GO:0030435">
    <property type="term" value="P:sporulation resulting in formation of a cellular spore"/>
    <property type="evidence" value="ECO:0007669"/>
    <property type="project" value="InterPro"/>
</dbReference>
<accession>A0A917M8K5</accession>
<evidence type="ECO:0000259" key="3">
    <source>
        <dbReference type="Pfam" id="PF08486"/>
    </source>
</evidence>
<dbReference type="Pfam" id="PF08486">
    <property type="entry name" value="SpoIID"/>
    <property type="match status" value="1"/>
</dbReference>
<sequence length="383" mass="42823">MKRMIGRAAARGRRRLRPAAAQWLTLFGIGIMLGITLAAFKLSAAAVDEHRAKGRQTAIEQVIMPSNERTSPEKRDKPDRGLTAGKGESDSELEQIIVSVYLTKEKRIERVPLEVYVRGVVAAEMPMDFELEALKAQAIAARTYIVRRLALHDSSGMPQGNEAKGAKVTDTVDHQVYVPLAELTKRWPEDKRTSYSEKLKQAIDQTKGRIITYEGEPIQAVFFSTSNGYTENSEDYWVQEIPYLRSVASPWDKELSPRYKETIQFDLAEFYRKLGIEADGSGKPVIRVIHKTAGDRIGDLIVGKKRLTGREVREKLGLASSQFIWTIKEDSITFTTYGYGHGVGMSQWGANGMAKTGVKAEDILAHYYSGTKVEQASKLASRY</sequence>
<dbReference type="NCBIfam" id="TIGR02669">
    <property type="entry name" value="SpoIID_LytB"/>
    <property type="match status" value="1"/>
</dbReference>
<dbReference type="PANTHER" id="PTHR30032">
    <property type="entry name" value="N-ACETYLMURAMOYL-L-ALANINE AMIDASE-RELATED"/>
    <property type="match status" value="1"/>
</dbReference>
<dbReference type="PANTHER" id="PTHR30032:SF4">
    <property type="entry name" value="AMIDASE ENHANCER"/>
    <property type="match status" value="1"/>
</dbReference>
<dbReference type="InterPro" id="IPR051922">
    <property type="entry name" value="Bact_Sporulation_Assoc"/>
</dbReference>
<feature type="transmembrane region" description="Helical" evidence="2">
    <location>
        <begin position="21"/>
        <end position="40"/>
    </location>
</feature>
<feature type="region of interest" description="Disordered" evidence="1">
    <location>
        <begin position="57"/>
        <end position="88"/>
    </location>
</feature>
<protein>
    <submittedName>
        <fullName evidence="4">Stage II sporulation protein D</fullName>
    </submittedName>
</protein>
<dbReference type="InterPro" id="IPR013693">
    <property type="entry name" value="SpoIID/LytB_N"/>
</dbReference>
<keyword evidence="5" id="KW-1185">Reference proteome</keyword>